<gene>
    <name evidence="1" type="ORF">HMPREF0299_7027</name>
</gene>
<accession>E0DGM9</accession>
<sequence>MTPIGGFADEPTGALDSENAAVAALAQRIITVTDGVVPVA</sequence>
<dbReference type="EMBL" id="ACSH02000005">
    <property type="protein sequence ID" value="EFM48442.1"/>
    <property type="molecule type" value="Genomic_DNA"/>
</dbReference>
<reference evidence="1" key="1">
    <citation type="submission" date="2010-08" db="EMBL/GenBank/DDBJ databases">
        <authorList>
            <person name="Harkins D.M."/>
            <person name="Madupu R."/>
            <person name="Durkin A.S."/>
            <person name="Torralba M."/>
            <person name="Methe B."/>
            <person name="Sutton G.G."/>
            <person name="Nelson K.E."/>
        </authorList>
    </citation>
    <scope>NUCLEOTIDE SEQUENCE [LARGE SCALE GENOMIC DNA]</scope>
    <source>
        <strain evidence="1">ATCC 14266</strain>
    </source>
</reference>
<name>E0DGM9_9CORY</name>
<keyword evidence="2" id="KW-1185">Reference proteome</keyword>
<evidence type="ECO:0000313" key="2">
    <source>
        <dbReference type="Proteomes" id="UP000004218"/>
    </source>
</evidence>
<dbReference type="RefSeq" id="WP_005525565.1">
    <property type="nucleotide sequence ID" value="NZ_ACSH02000005.1"/>
</dbReference>
<protein>
    <submittedName>
        <fullName evidence="1">Uncharacterized protein</fullName>
    </submittedName>
</protein>
<proteinExistence type="predicted"/>
<dbReference type="GeneID" id="84575397"/>
<dbReference type="Proteomes" id="UP000004218">
    <property type="component" value="Unassembled WGS sequence"/>
</dbReference>
<evidence type="ECO:0000313" key="1">
    <source>
        <dbReference type="EMBL" id="EFM48442.1"/>
    </source>
</evidence>
<dbReference type="AlphaFoldDB" id="E0DGM9"/>
<organism evidence="1 2">
    <name type="scientific">Corynebacterium matruchotii ATCC 14266</name>
    <dbReference type="NCBI Taxonomy" id="553207"/>
    <lineage>
        <taxon>Bacteria</taxon>
        <taxon>Bacillati</taxon>
        <taxon>Actinomycetota</taxon>
        <taxon>Actinomycetes</taxon>
        <taxon>Mycobacteriales</taxon>
        <taxon>Corynebacteriaceae</taxon>
        <taxon>Corynebacterium</taxon>
    </lineage>
</organism>
<dbReference type="STRING" id="553207.HMPREF0299_7027"/>
<comment type="caution">
    <text evidence="1">The sequence shown here is derived from an EMBL/GenBank/DDBJ whole genome shotgun (WGS) entry which is preliminary data.</text>
</comment>